<feature type="compositionally biased region" description="Pro residues" evidence="1">
    <location>
        <begin position="94"/>
        <end position="106"/>
    </location>
</feature>
<dbReference type="Proteomes" id="UP001189429">
    <property type="component" value="Unassembled WGS sequence"/>
</dbReference>
<accession>A0ABN9P718</accession>
<gene>
    <name evidence="2" type="ORF">PCOR1329_LOCUS358</name>
</gene>
<proteinExistence type="predicted"/>
<protein>
    <submittedName>
        <fullName evidence="2">Uncharacterized protein</fullName>
    </submittedName>
</protein>
<evidence type="ECO:0000256" key="1">
    <source>
        <dbReference type="SAM" id="MobiDB-lite"/>
    </source>
</evidence>
<feature type="compositionally biased region" description="Low complexity" evidence="1">
    <location>
        <begin position="33"/>
        <end position="56"/>
    </location>
</feature>
<comment type="caution">
    <text evidence="2">The sequence shown here is derived from an EMBL/GenBank/DDBJ whole genome shotgun (WGS) entry which is preliminary data.</text>
</comment>
<organism evidence="2 3">
    <name type="scientific">Prorocentrum cordatum</name>
    <dbReference type="NCBI Taxonomy" id="2364126"/>
    <lineage>
        <taxon>Eukaryota</taxon>
        <taxon>Sar</taxon>
        <taxon>Alveolata</taxon>
        <taxon>Dinophyceae</taxon>
        <taxon>Prorocentrales</taxon>
        <taxon>Prorocentraceae</taxon>
        <taxon>Prorocentrum</taxon>
    </lineage>
</organism>
<dbReference type="EMBL" id="CAUYUJ010000062">
    <property type="protein sequence ID" value="CAK0788479.1"/>
    <property type="molecule type" value="Genomic_DNA"/>
</dbReference>
<sequence>RLCGRPLGPRWPPPQRRATWSAGPGGSSAWTGRSRASSAPTPRAPRRAPTARAPPRGCGWAARRTQRACGAASCRTAPRGSPCPGSTSRWCAPPRRPGPLRAPEPQPGRHLPQRRA</sequence>
<feature type="non-terminal residue" evidence="2">
    <location>
        <position position="1"/>
    </location>
</feature>
<feature type="region of interest" description="Disordered" evidence="1">
    <location>
        <begin position="1"/>
        <end position="116"/>
    </location>
</feature>
<evidence type="ECO:0000313" key="3">
    <source>
        <dbReference type="Proteomes" id="UP001189429"/>
    </source>
</evidence>
<reference evidence="2" key="1">
    <citation type="submission" date="2023-10" db="EMBL/GenBank/DDBJ databases">
        <authorList>
            <person name="Chen Y."/>
            <person name="Shah S."/>
            <person name="Dougan E. K."/>
            <person name="Thang M."/>
            <person name="Chan C."/>
        </authorList>
    </citation>
    <scope>NUCLEOTIDE SEQUENCE [LARGE SCALE GENOMIC DNA]</scope>
</reference>
<name>A0ABN9P718_9DINO</name>
<feature type="non-terminal residue" evidence="2">
    <location>
        <position position="116"/>
    </location>
</feature>
<keyword evidence="3" id="KW-1185">Reference proteome</keyword>
<evidence type="ECO:0000313" key="2">
    <source>
        <dbReference type="EMBL" id="CAK0788479.1"/>
    </source>
</evidence>